<dbReference type="PANTHER" id="PTHR43272">
    <property type="entry name" value="LONG-CHAIN-FATTY-ACID--COA LIGASE"/>
    <property type="match status" value="1"/>
</dbReference>
<evidence type="ECO:0000256" key="2">
    <source>
        <dbReference type="ARBA" id="ARBA00022840"/>
    </source>
</evidence>
<dbReference type="GO" id="GO:0005783">
    <property type="term" value="C:endoplasmic reticulum"/>
    <property type="evidence" value="ECO:0007669"/>
    <property type="project" value="TreeGrafter"/>
</dbReference>
<evidence type="ECO:0000313" key="5">
    <source>
        <dbReference type="Proteomes" id="UP000481153"/>
    </source>
</evidence>
<dbReference type="PANTHER" id="PTHR43272:SF33">
    <property type="entry name" value="AMP-BINDING DOMAIN-CONTAINING PROTEIN-RELATED"/>
    <property type="match status" value="1"/>
</dbReference>
<keyword evidence="2" id="KW-0067">ATP-binding</keyword>
<keyword evidence="5" id="KW-1185">Reference proteome</keyword>
<dbReference type="PROSITE" id="PS00455">
    <property type="entry name" value="AMP_BINDING"/>
    <property type="match status" value="1"/>
</dbReference>
<protein>
    <recommendedName>
        <fullName evidence="3">AMP-dependent synthetase/ligase domain-containing protein</fullName>
    </recommendedName>
</protein>
<accession>A0A6G0XN63</accession>
<dbReference type="InterPro" id="IPR042099">
    <property type="entry name" value="ANL_N_sf"/>
</dbReference>
<gene>
    <name evidence="4" type="ORF">Ae201684_003097</name>
</gene>
<dbReference type="EMBL" id="VJMJ01000034">
    <property type="protein sequence ID" value="KAF0741911.1"/>
    <property type="molecule type" value="Genomic_DNA"/>
</dbReference>
<evidence type="ECO:0000313" key="4">
    <source>
        <dbReference type="EMBL" id="KAF0741911.1"/>
    </source>
</evidence>
<dbReference type="InterPro" id="IPR000873">
    <property type="entry name" value="AMP-dep_synth/lig_dom"/>
</dbReference>
<organism evidence="4 5">
    <name type="scientific">Aphanomyces euteiches</name>
    <dbReference type="NCBI Taxonomy" id="100861"/>
    <lineage>
        <taxon>Eukaryota</taxon>
        <taxon>Sar</taxon>
        <taxon>Stramenopiles</taxon>
        <taxon>Oomycota</taxon>
        <taxon>Saprolegniomycetes</taxon>
        <taxon>Saprolegniales</taxon>
        <taxon>Verrucalvaceae</taxon>
        <taxon>Aphanomyces</taxon>
    </lineage>
</organism>
<dbReference type="Pfam" id="PF00501">
    <property type="entry name" value="AMP-binding"/>
    <property type="match status" value="1"/>
</dbReference>
<dbReference type="Gene3D" id="3.40.50.12780">
    <property type="entry name" value="N-terminal domain of ligase-like"/>
    <property type="match status" value="1"/>
</dbReference>
<proteinExistence type="predicted"/>
<dbReference type="VEuPathDB" id="FungiDB:AeMF1_015255"/>
<dbReference type="Proteomes" id="UP000481153">
    <property type="component" value="Unassembled WGS sequence"/>
</dbReference>
<dbReference type="GO" id="GO:0004467">
    <property type="term" value="F:long-chain fatty acid-CoA ligase activity"/>
    <property type="evidence" value="ECO:0007669"/>
    <property type="project" value="TreeGrafter"/>
</dbReference>
<reference evidence="4 5" key="1">
    <citation type="submission" date="2019-07" db="EMBL/GenBank/DDBJ databases">
        <title>Genomics analysis of Aphanomyces spp. identifies a new class of oomycete effector associated with host adaptation.</title>
        <authorList>
            <person name="Gaulin E."/>
        </authorList>
    </citation>
    <scope>NUCLEOTIDE SEQUENCE [LARGE SCALE GENOMIC DNA]</scope>
    <source>
        <strain evidence="4 5">ATCC 201684</strain>
    </source>
</reference>
<name>A0A6G0XN63_9STRA</name>
<comment type="caution">
    <text evidence="4">The sequence shown here is derived from an EMBL/GenBank/DDBJ whole genome shotgun (WGS) entry which is preliminary data.</text>
</comment>
<evidence type="ECO:0000256" key="1">
    <source>
        <dbReference type="ARBA" id="ARBA00022741"/>
    </source>
</evidence>
<dbReference type="AlphaFoldDB" id="A0A6G0XN63"/>
<dbReference type="InterPro" id="IPR020845">
    <property type="entry name" value="AMP-binding_CS"/>
</dbReference>
<evidence type="ECO:0000259" key="3">
    <source>
        <dbReference type="Pfam" id="PF00501"/>
    </source>
</evidence>
<feature type="domain" description="AMP-dependent synthetase/ligase" evidence="3">
    <location>
        <begin position="98"/>
        <end position="506"/>
    </location>
</feature>
<keyword evidence="1" id="KW-0547">Nucleotide-binding</keyword>
<dbReference type="GO" id="GO:0016020">
    <property type="term" value="C:membrane"/>
    <property type="evidence" value="ECO:0007669"/>
    <property type="project" value="TreeGrafter"/>
</dbReference>
<dbReference type="SUPFAM" id="SSF56801">
    <property type="entry name" value="Acetyl-CoA synthetase-like"/>
    <property type="match status" value="1"/>
</dbReference>
<dbReference type="GO" id="GO:0005524">
    <property type="term" value="F:ATP binding"/>
    <property type="evidence" value="ECO:0007669"/>
    <property type="project" value="UniProtKB-KW"/>
</dbReference>
<sequence>MIYDLLSLPTALASLSVGVYAILLALSPFSPRLQLPTKYVITLDEETKPGHGPVRRVGTPPKPHATSMLESLQRTVTTKGNNNFLGHRLFDANGTAQAYVWQTYAQVYKRIQNFAAGLAHEKMMEKTADGDRPLCLYMKNRPEWVIGHYASMYLGGFPVALYDTLGLASAQFILNQTLALTVVCTSAEFPAVITAKKDVPTLKFVVLVDAHILSDASVAVAEAVGLKLTTMAQIEALGAQHPLSPVMPKSSDTYCLVYTSGTTGTPKGALMTHMNVLMGIEGDLERLDKGKHGRTFTDQGVHLSYLPLAHCFEHKVQSIFIKSDLAELRPTIFVSVPRLLNKIYDKVITAGRSAGGIKSWLFDLAMSTKLANLKQGYTKHALFDKLIFSKVQKKLGLDRCCMLVSGAAPLAEDVMDFYRILFDFPIVEGYGQSETVAAATIMHLDDTHAGTVGYPVSSIDIKLKSVPEMGYNVTDTVHGDDESTCIPVLGRGEICFRGPVVFPGYYKEPTKTAEVFDDDGWLLSGNIGVWTLDGRLKIVDRKKNIFKLSQGEYIAPEKIENVWVTSPYVAQPFVYGDSLHAVLVAIIVPEEEHLMNLAKKLNVSGTFEDACRDTRVVDAVLKDLVAISKKNNLFGYETVKAIKLHPMPFTIESNLMTPTFKLKRQDAKAVFRHDITALYEKCGDLVAGSNVQQG</sequence>